<dbReference type="GO" id="GO:0003993">
    <property type="term" value="F:acid phosphatase activity"/>
    <property type="evidence" value="ECO:0007669"/>
    <property type="project" value="UniProtKB-EC"/>
</dbReference>
<dbReference type="EMBL" id="JANEYF010004436">
    <property type="protein sequence ID" value="KAJ8931200.1"/>
    <property type="molecule type" value="Genomic_DNA"/>
</dbReference>
<evidence type="ECO:0000256" key="7">
    <source>
        <dbReference type="SAM" id="SignalP"/>
    </source>
</evidence>
<dbReference type="InterPro" id="IPR050645">
    <property type="entry name" value="Histidine_acid_phosphatase"/>
</dbReference>
<keyword evidence="4" id="KW-0378">Hydrolase</keyword>
<comment type="catalytic activity">
    <reaction evidence="1">
        <text>a phosphate monoester + H2O = an alcohol + phosphate</text>
        <dbReference type="Rhea" id="RHEA:15017"/>
        <dbReference type="ChEBI" id="CHEBI:15377"/>
        <dbReference type="ChEBI" id="CHEBI:30879"/>
        <dbReference type="ChEBI" id="CHEBI:43474"/>
        <dbReference type="ChEBI" id="CHEBI:67140"/>
        <dbReference type="EC" id="3.1.3.2"/>
    </reaction>
</comment>
<feature type="signal peptide" evidence="7">
    <location>
        <begin position="1"/>
        <end position="21"/>
    </location>
</feature>
<dbReference type="AlphaFoldDB" id="A0AAV8WY86"/>
<dbReference type="Gene3D" id="3.40.50.1240">
    <property type="entry name" value="Phosphoglycerate mutase-like"/>
    <property type="match status" value="2"/>
</dbReference>
<keyword evidence="3 7" id="KW-0732">Signal</keyword>
<organism evidence="8 9">
    <name type="scientific">Rhamnusium bicolor</name>
    <dbReference type="NCBI Taxonomy" id="1586634"/>
    <lineage>
        <taxon>Eukaryota</taxon>
        <taxon>Metazoa</taxon>
        <taxon>Ecdysozoa</taxon>
        <taxon>Arthropoda</taxon>
        <taxon>Hexapoda</taxon>
        <taxon>Insecta</taxon>
        <taxon>Pterygota</taxon>
        <taxon>Neoptera</taxon>
        <taxon>Endopterygota</taxon>
        <taxon>Coleoptera</taxon>
        <taxon>Polyphaga</taxon>
        <taxon>Cucujiformia</taxon>
        <taxon>Chrysomeloidea</taxon>
        <taxon>Cerambycidae</taxon>
        <taxon>Lepturinae</taxon>
        <taxon>Rhagiini</taxon>
        <taxon>Rhamnusium</taxon>
    </lineage>
</organism>
<dbReference type="PANTHER" id="PTHR11567">
    <property type="entry name" value="ACID PHOSPHATASE-RELATED"/>
    <property type="match status" value="1"/>
</dbReference>
<evidence type="ECO:0000256" key="2">
    <source>
        <dbReference type="ARBA" id="ARBA00012646"/>
    </source>
</evidence>
<dbReference type="Proteomes" id="UP001162156">
    <property type="component" value="Unassembled WGS sequence"/>
</dbReference>
<dbReference type="PROSITE" id="PS00616">
    <property type="entry name" value="HIS_ACID_PHOSPHAT_1"/>
    <property type="match status" value="1"/>
</dbReference>
<dbReference type="EC" id="3.1.3.2" evidence="2"/>
<evidence type="ECO:0000256" key="4">
    <source>
        <dbReference type="ARBA" id="ARBA00022801"/>
    </source>
</evidence>
<sequence length="277" mass="32457">MNVLNLIISAELLCFLVEIRSQSLNETLVLVHTIFRHGDRNPDLLNLYSSNPYYDESNYAPFGYGQLTNAMLAGLFPPTKDLMWLEGLNWQPISFNYVERQYDKELFCYGCPNWDTNLDAYLKSADGQDFTNKYEETFKYISENTGENITDIIQVYYMYFGFLIQEELNFTLPEWTKAVYPYPMRNITTDYYALMFSTKNLKIMSAGYLLKKIIIDTQNRINGSFPQRKMYIYCAHENNIASVLKIFNLWNDEEIAVYGSYILIELHYINGTYGIKV</sequence>
<evidence type="ECO:0000256" key="1">
    <source>
        <dbReference type="ARBA" id="ARBA00000032"/>
    </source>
</evidence>
<evidence type="ECO:0000313" key="8">
    <source>
        <dbReference type="EMBL" id="KAJ8931200.1"/>
    </source>
</evidence>
<keyword evidence="5" id="KW-1015">Disulfide bond</keyword>
<keyword evidence="6" id="KW-0325">Glycoprotein</keyword>
<dbReference type="InterPro" id="IPR033379">
    <property type="entry name" value="Acid_Pase_AS"/>
</dbReference>
<keyword evidence="9" id="KW-1185">Reference proteome</keyword>
<evidence type="ECO:0000256" key="3">
    <source>
        <dbReference type="ARBA" id="ARBA00022729"/>
    </source>
</evidence>
<feature type="chain" id="PRO_5044001209" description="acid phosphatase" evidence="7">
    <location>
        <begin position="22"/>
        <end position="277"/>
    </location>
</feature>
<reference evidence="8" key="1">
    <citation type="journal article" date="2023" name="Insect Mol. Biol.">
        <title>Genome sequencing provides insights into the evolution of gene families encoding plant cell wall-degrading enzymes in longhorned beetles.</title>
        <authorList>
            <person name="Shin N.R."/>
            <person name="Okamura Y."/>
            <person name="Kirsch R."/>
            <person name="Pauchet Y."/>
        </authorList>
    </citation>
    <scope>NUCLEOTIDE SEQUENCE</scope>
    <source>
        <strain evidence="8">RBIC_L_NR</strain>
    </source>
</reference>
<evidence type="ECO:0000256" key="6">
    <source>
        <dbReference type="ARBA" id="ARBA00023180"/>
    </source>
</evidence>
<accession>A0AAV8WY86</accession>
<dbReference type="InterPro" id="IPR029033">
    <property type="entry name" value="His_PPase_superfam"/>
</dbReference>
<protein>
    <recommendedName>
        <fullName evidence="2">acid phosphatase</fullName>
        <ecNumber evidence="2">3.1.3.2</ecNumber>
    </recommendedName>
</protein>
<evidence type="ECO:0000256" key="5">
    <source>
        <dbReference type="ARBA" id="ARBA00023157"/>
    </source>
</evidence>
<evidence type="ECO:0000313" key="9">
    <source>
        <dbReference type="Proteomes" id="UP001162156"/>
    </source>
</evidence>
<dbReference type="SUPFAM" id="SSF53254">
    <property type="entry name" value="Phosphoglycerate mutase-like"/>
    <property type="match status" value="1"/>
</dbReference>
<comment type="caution">
    <text evidence="8">The sequence shown here is derived from an EMBL/GenBank/DDBJ whole genome shotgun (WGS) entry which is preliminary data.</text>
</comment>
<proteinExistence type="predicted"/>
<gene>
    <name evidence="8" type="ORF">NQ314_015923</name>
</gene>
<name>A0AAV8WY86_9CUCU</name>
<dbReference type="PANTHER" id="PTHR11567:SF211">
    <property type="entry name" value="PROSTATIC ACID PHOSPHATASE"/>
    <property type="match status" value="1"/>
</dbReference>